<comment type="caution">
    <text evidence="5">The sequence shown here is derived from an EMBL/GenBank/DDBJ whole genome shotgun (WGS) entry which is preliminary data.</text>
</comment>
<protein>
    <recommendedName>
        <fullName evidence="4">G domain-containing protein</fullName>
    </recommendedName>
</protein>
<dbReference type="EMBL" id="JADCTT010000009">
    <property type="protein sequence ID" value="KAF9748393.1"/>
    <property type="molecule type" value="Genomic_DNA"/>
</dbReference>
<dbReference type="SUPFAM" id="SSF52540">
    <property type="entry name" value="P-loop containing nucleoside triphosphate hydrolases"/>
    <property type="match status" value="2"/>
</dbReference>
<dbReference type="InterPro" id="IPR027417">
    <property type="entry name" value="P-loop_NTPase"/>
</dbReference>
<evidence type="ECO:0000256" key="3">
    <source>
        <dbReference type="SAM" id="Phobius"/>
    </source>
</evidence>
<evidence type="ECO:0000256" key="2">
    <source>
        <dbReference type="SAM" id="MobiDB-lite"/>
    </source>
</evidence>
<proteinExistence type="predicted"/>
<evidence type="ECO:0000313" key="5">
    <source>
        <dbReference type="EMBL" id="KAF9748393.1"/>
    </source>
</evidence>
<evidence type="ECO:0000313" key="6">
    <source>
        <dbReference type="Proteomes" id="UP000616885"/>
    </source>
</evidence>
<dbReference type="CDD" id="cd00882">
    <property type="entry name" value="Ras_like_GTPase"/>
    <property type="match status" value="1"/>
</dbReference>
<dbReference type="Proteomes" id="UP000616885">
    <property type="component" value="Unassembled WGS sequence"/>
</dbReference>
<keyword evidence="1" id="KW-0175">Coiled coil</keyword>
<dbReference type="InterPro" id="IPR006073">
    <property type="entry name" value="GTP-bd"/>
</dbReference>
<feature type="region of interest" description="Disordered" evidence="2">
    <location>
        <begin position="378"/>
        <end position="410"/>
    </location>
</feature>
<dbReference type="GO" id="GO:0005525">
    <property type="term" value="F:GTP binding"/>
    <property type="evidence" value="ECO:0007669"/>
    <property type="project" value="InterPro"/>
</dbReference>
<organism evidence="5 6">
    <name type="scientific">Bionectria ochroleuca</name>
    <name type="common">Gliocladium roseum</name>
    <dbReference type="NCBI Taxonomy" id="29856"/>
    <lineage>
        <taxon>Eukaryota</taxon>
        <taxon>Fungi</taxon>
        <taxon>Dikarya</taxon>
        <taxon>Ascomycota</taxon>
        <taxon>Pezizomycotina</taxon>
        <taxon>Sordariomycetes</taxon>
        <taxon>Hypocreomycetidae</taxon>
        <taxon>Hypocreales</taxon>
        <taxon>Bionectriaceae</taxon>
        <taxon>Clonostachys</taxon>
    </lineage>
</organism>
<reference evidence="5" key="1">
    <citation type="submission" date="2020-10" db="EMBL/GenBank/DDBJ databases">
        <title>High-Quality Genome Resource of Clonostachys rosea strain S41 by Oxford Nanopore Long-Read Sequencing.</title>
        <authorList>
            <person name="Wang H."/>
        </authorList>
    </citation>
    <scope>NUCLEOTIDE SEQUENCE</scope>
    <source>
        <strain evidence="5">S41</strain>
    </source>
</reference>
<evidence type="ECO:0000259" key="4">
    <source>
        <dbReference type="Pfam" id="PF01926"/>
    </source>
</evidence>
<feature type="domain" description="G" evidence="4">
    <location>
        <begin position="36"/>
        <end position="93"/>
    </location>
</feature>
<name>A0A8H7N581_BIOOC</name>
<accession>A0A8H7N581</accession>
<sequence length="481" mass="53525">MNPEIESVNERLEDQAQRLSALIGATKPRATDRFFLVLGRTGSGKSTFISRCTGKDTNISHGLFSCTDSLDVFDMRWEGRRIYLIDTPGFNDTNRSEIDTLSVLATYLGASYSNGVRISGLLLLHPISDNRVSGTNLRTIEMVEAMCGFDRYDNLAIVTTMWPEHSTKYERATLNAREAELAGSDKFYGSMISKGAVMFRHHGTDRKGYNGEASSEKRILAHLIRRSDLHAPEVLRLQKELIEEKKTIGETSAGAIVAADVYRHRQVRERALQQLEERIREHIYGGSKSHLVELRQTKAAWQQELEKLEESKETLRQSMADLGEKEFQRAKQKIDEIEDHLMGQVNLKEEDLKDMEDSLHYINNSRAMALALLKAPEVGDGSGSNGQNQASRRRTPSPTPSATPSASPSTIERHLLSQNEELMKLVRIARRDASEMRRIYAAFKGKTRDQALNGTVNGIAAGAMSGIIAAVAAGGLLCSVM</sequence>
<keyword evidence="3" id="KW-0472">Membrane</keyword>
<feature type="compositionally biased region" description="Low complexity" evidence="2">
    <location>
        <begin position="400"/>
        <end position="410"/>
    </location>
</feature>
<dbReference type="Pfam" id="PF01926">
    <property type="entry name" value="MMR_HSR1"/>
    <property type="match status" value="1"/>
</dbReference>
<dbReference type="Gene3D" id="3.40.50.300">
    <property type="entry name" value="P-loop containing nucleotide triphosphate hydrolases"/>
    <property type="match status" value="1"/>
</dbReference>
<feature type="coiled-coil region" evidence="1">
    <location>
        <begin position="291"/>
        <end position="340"/>
    </location>
</feature>
<evidence type="ECO:0000256" key="1">
    <source>
        <dbReference type="SAM" id="Coils"/>
    </source>
</evidence>
<keyword evidence="3" id="KW-0812">Transmembrane</keyword>
<feature type="transmembrane region" description="Helical" evidence="3">
    <location>
        <begin position="458"/>
        <end position="480"/>
    </location>
</feature>
<dbReference type="AlphaFoldDB" id="A0A8H7N581"/>
<gene>
    <name evidence="5" type="ORF">IM811_017898</name>
</gene>
<keyword evidence="3" id="KW-1133">Transmembrane helix</keyword>